<sequence>RVSKLTACLVYEIQVNWVEKVDEDPPSNIFDRLAALVQHAPPAVIPLVEHLRRNPPQERQGELYTYCFPFLERRWWEE</sequence>
<accession>A0A317JT69</accession>
<evidence type="ECO:0000313" key="1">
    <source>
        <dbReference type="EMBL" id="PWU23631.1"/>
    </source>
</evidence>
<reference evidence="1 2" key="1">
    <citation type="submission" date="2018-02" db="EMBL/GenBank/DDBJ databases">
        <title>Genomic Reconstructions from Amazon Rainforest and Pasture Soil Reveal Novel Insights into the Physiology of Candidate Phyla in Tropical Sites.</title>
        <authorList>
            <person name="Kroeger M.E."/>
            <person name="Delmont T."/>
            <person name="Eren A.M."/>
            <person name="Guo J."/>
            <person name="Meyer K.M."/>
            <person name="Khan K."/>
            <person name="Rodrigues J.L.M."/>
            <person name="Bohannan B.J.M."/>
            <person name="Tringe S."/>
            <person name="Borges C.D."/>
            <person name="Tiedje J."/>
            <person name="Tsai S.M."/>
            <person name="Nusslein K."/>
        </authorList>
    </citation>
    <scope>NUCLEOTIDE SEQUENCE [LARGE SCALE GENOMIC DNA]</scope>
    <source>
        <strain evidence="1">Amazon FNV 2010 28 9</strain>
    </source>
</reference>
<name>A0A317JT69_9BACT</name>
<proteinExistence type="predicted"/>
<comment type="caution">
    <text evidence="1">The sequence shown here is derived from an EMBL/GenBank/DDBJ whole genome shotgun (WGS) entry which is preliminary data.</text>
</comment>
<gene>
    <name evidence="1" type="ORF">C5B42_02270</name>
</gene>
<organism evidence="1 2">
    <name type="scientific">Candidatus Cerribacteria bacterium 'Amazon FNV 2010 28 9'</name>
    <dbReference type="NCBI Taxonomy" id="2081795"/>
    <lineage>
        <taxon>Bacteria</taxon>
        <taxon>Candidatus Cerribacteria</taxon>
    </lineage>
</organism>
<feature type="non-terminal residue" evidence="1">
    <location>
        <position position="1"/>
    </location>
</feature>
<protein>
    <submittedName>
        <fullName evidence="1">Uncharacterized protein</fullName>
    </submittedName>
</protein>
<dbReference type="EMBL" id="PSRQ01000027">
    <property type="protein sequence ID" value="PWU23631.1"/>
    <property type="molecule type" value="Genomic_DNA"/>
</dbReference>
<dbReference type="AlphaFoldDB" id="A0A317JT69"/>
<evidence type="ECO:0000313" key="2">
    <source>
        <dbReference type="Proteomes" id="UP000246104"/>
    </source>
</evidence>
<dbReference type="Proteomes" id="UP000246104">
    <property type="component" value="Unassembled WGS sequence"/>
</dbReference>